<protein>
    <submittedName>
        <fullName evidence="1">Uncharacterized protein</fullName>
    </submittedName>
</protein>
<reference evidence="1 2" key="1">
    <citation type="submission" date="2020-02" db="EMBL/GenBank/DDBJ databases">
        <authorList>
            <person name="Ma Q."/>
            <person name="Huang Y."/>
            <person name="Song X."/>
            <person name="Pei D."/>
        </authorList>
    </citation>
    <scope>NUCLEOTIDE SEQUENCE [LARGE SCALE GENOMIC DNA]</scope>
    <source>
        <strain evidence="1">Sxm20200214</strain>
        <tissue evidence="1">Leaf</tissue>
    </source>
</reference>
<dbReference type="OrthoDB" id="1709562at2759"/>
<organism evidence="1 2">
    <name type="scientific">Brassica carinata</name>
    <name type="common">Ethiopian mustard</name>
    <name type="synonym">Abyssinian cabbage</name>
    <dbReference type="NCBI Taxonomy" id="52824"/>
    <lineage>
        <taxon>Eukaryota</taxon>
        <taxon>Viridiplantae</taxon>
        <taxon>Streptophyta</taxon>
        <taxon>Embryophyta</taxon>
        <taxon>Tracheophyta</taxon>
        <taxon>Spermatophyta</taxon>
        <taxon>Magnoliopsida</taxon>
        <taxon>eudicotyledons</taxon>
        <taxon>Gunneridae</taxon>
        <taxon>Pentapetalae</taxon>
        <taxon>rosids</taxon>
        <taxon>malvids</taxon>
        <taxon>Brassicales</taxon>
        <taxon>Brassicaceae</taxon>
        <taxon>Brassiceae</taxon>
        <taxon>Brassica</taxon>
    </lineage>
</organism>
<dbReference type="AlphaFoldDB" id="A0A8X7VTV7"/>
<proteinExistence type="predicted"/>
<comment type="caution">
    <text evidence="1">The sequence shown here is derived from an EMBL/GenBank/DDBJ whole genome shotgun (WGS) entry which is preliminary data.</text>
</comment>
<dbReference type="EMBL" id="JAAMPC010000004">
    <property type="protein sequence ID" value="KAG2317611.1"/>
    <property type="molecule type" value="Genomic_DNA"/>
</dbReference>
<sequence length="129" mass="14426">MLQDDEKHQKPPVTALLSALPENHHRSTTAVESKPVMIPFQTKQALIDEQISSVQASFQEIEKKKNKQLNDYALRNKARSYHNHQRPKSAMKAVFVDGLGGTGLLLPGSHGTVVESRKKSVKEGYLFYG</sequence>
<dbReference type="Proteomes" id="UP000886595">
    <property type="component" value="Unassembled WGS sequence"/>
</dbReference>
<gene>
    <name evidence="1" type="ORF">Bca52824_020733</name>
</gene>
<keyword evidence="2" id="KW-1185">Reference proteome</keyword>
<evidence type="ECO:0000313" key="1">
    <source>
        <dbReference type="EMBL" id="KAG2317611.1"/>
    </source>
</evidence>
<accession>A0A8X7VTV7</accession>
<evidence type="ECO:0000313" key="2">
    <source>
        <dbReference type="Proteomes" id="UP000886595"/>
    </source>
</evidence>
<name>A0A8X7VTV7_BRACI</name>